<dbReference type="AlphaFoldDB" id="A0A938XS46"/>
<dbReference type="Proteomes" id="UP000774000">
    <property type="component" value="Unassembled WGS sequence"/>
</dbReference>
<dbReference type="EMBL" id="JAFBDQ010000007">
    <property type="protein sequence ID" value="MBM7556784.1"/>
    <property type="molecule type" value="Genomic_DNA"/>
</dbReference>
<reference evidence="1" key="1">
    <citation type="submission" date="2021-01" db="EMBL/GenBank/DDBJ databases">
        <title>Genomic Encyclopedia of Type Strains, Phase IV (KMG-IV): sequencing the most valuable type-strain genomes for metagenomic binning, comparative biology and taxonomic classification.</title>
        <authorList>
            <person name="Goeker M."/>
        </authorList>
    </citation>
    <scope>NUCLEOTIDE SEQUENCE</scope>
    <source>
        <strain evidence="1">DSM 23230</strain>
    </source>
</reference>
<accession>A0A938XS46</accession>
<dbReference type="RefSeq" id="WP_204701559.1">
    <property type="nucleotide sequence ID" value="NZ_JAFBDQ010000007.1"/>
</dbReference>
<proteinExistence type="predicted"/>
<organism evidence="1 2">
    <name type="scientific">Halanaerobacter jeridensis</name>
    <dbReference type="NCBI Taxonomy" id="706427"/>
    <lineage>
        <taxon>Bacteria</taxon>
        <taxon>Bacillati</taxon>
        <taxon>Bacillota</taxon>
        <taxon>Clostridia</taxon>
        <taxon>Halanaerobiales</taxon>
        <taxon>Halobacteroidaceae</taxon>
        <taxon>Halanaerobacter</taxon>
    </lineage>
</organism>
<gene>
    <name evidence="1" type="ORF">JOC47_001635</name>
</gene>
<sequence length="263" mass="31461">MNKREALEYFYDNYAERTITHSLFAVEEYFNAHLDELIADFRASFKKLCCQVNQLQETGEKGKIAYITYSMLRTSIADKSYIYLVEAQNKYWFCDHQSFQMEYDASWLFEFLEEAERKLQQQMNSYINPLSKTDIERITLQQAEKYNCYIVYLARDAMKEVLKLEEYQNLARNEEFEVRVGEYRDLSEIVYKEDRKEKDAQKMKEWLEEKRDYEYAYEVFQDLDLAQGDYIGIDLRYSDLSNSNLAESYCISCQKTLMGLPLG</sequence>
<keyword evidence="2" id="KW-1185">Reference proteome</keyword>
<evidence type="ECO:0000313" key="2">
    <source>
        <dbReference type="Proteomes" id="UP000774000"/>
    </source>
</evidence>
<protein>
    <submittedName>
        <fullName evidence="1">Uncharacterized protein YjbI with pentapeptide repeats</fullName>
    </submittedName>
</protein>
<comment type="caution">
    <text evidence="1">The sequence shown here is derived from an EMBL/GenBank/DDBJ whole genome shotgun (WGS) entry which is preliminary data.</text>
</comment>
<name>A0A938XS46_9FIRM</name>
<evidence type="ECO:0000313" key="1">
    <source>
        <dbReference type="EMBL" id="MBM7556784.1"/>
    </source>
</evidence>